<name>M6UAS7_9LEPT</name>
<keyword evidence="2" id="KW-0489">Methyltransferase</keyword>
<dbReference type="Pfam" id="PF06983">
    <property type="entry name" value="3-dmu-9_3-mt"/>
    <property type="match status" value="1"/>
</dbReference>
<dbReference type="GO" id="GO:0032259">
    <property type="term" value="P:methylation"/>
    <property type="evidence" value="ECO:0007669"/>
    <property type="project" value="UniProtKB-KW"/>
</dbReference>
<organism evidence="2 3">
    <name type="scientific">Leptospira noguchii serovar Autumnalis str. ZUN142</name>
    <dbReference type="NCBI Taxonomy" id="1085540"/>
    <lineage>
        <taxon>Bacteria</taxon>
        <taxon>Pseudomonadati</taxon>
        <taxon>Spirochaetota</taxon>
        <taxon>Spirochaetia</taxon>
        <taxon>Leptospirales</taxon>
        <taxon>Leptospiraceae</taxon>
        <taxon>Leptospira</taxon>
    </lineage>
</organism>
<dbReference type="AlphaFoldDB" id="M6UAS7"/>
<proteinExistence type="predicted"/>
<reference evidence="2 3" key="1">
    <citation type="submission" date="2013-01" db="EMBL/GenBank/DDBJ databases">
        <authorList>
            <person name="Harkins D.M."/>
            <person name="Durkin A.S."/>
            <person name="Brinkac L.M."/>
            <person name="Haft D.H."/>
            <person name="Selengut J.D."/>
            <person name="Sanka R."/>
            <person name="DePew J."/>
            <person name="Purushe J."/>
            <person name="Matthias M.A."/>
            <person name="Vinetz J.M."/>
            <person name="Sutton G.G."/>
            <person name="Nierman W.C."/>
            <person name="Fouts D.E."/>
        </authorList>
    </citation>
    <scope>NUCLEOTIDE SEQUENCE [LARGE SCALE GENOMIC DNA]</scope>
    <source>
        <strain evidence="2 3">ZUN142</strain>
    </source>
</reference>
<dbReference type="GO" id="GO:0008168">
    <property type="term" value="F:methyltransferase activity"/>
    <property type="evidence" value="ECO:0007669"/>
    <property type="project" value="UniProtKB-KW"/>
</dbReference>
<gene>
    <name evidence="2" type="ORF">LEP1GSC186_1389</name>
</gene>
<keyword evidence="2" id="KW-0830">Ubiquinone</keyword>
<accession>M6UAS7</accession>
<evidence type="ECO:0000313" key="2">
    <source>
        <dbReference type="EMBL" id="EMO40011.1"/>
    </source>
</evidence>
<comment type="caution">
    <text evidence="2">The sequence shown here is derived from an EMBL/GenBank/DDBJ whole genome shotgun (WGS) entry which is preliminary data.</text>
</comment>
<dbReference type="EMBL" id="AHOP02000043">
    <property type="protein sequence ID" value="EMO40011.1"/>
    <property type="molecule type" value="Genomic_DNA"/>
</dbReference>
<dbReference type="InterPro" id="IPR029068">
    <property type="entry name" value="Glyas_Bleomycin-R_OHBP_Dase"/>
</dbReference>
<protein>
    <submittedName>
        <fullName evidence="2">3-demethylubiquinone-9 3-methyltransferase domain protein</fullName>
    </submittedName>
</protein>
<dbReference type="Gene3D" id="3.10.180.10">
    <property type="entry name" value="2,3-Dihydroxybiphenyl 1,2-Dioxygenase, domain 1"/>
    <property type="match status" value="1"/>
</dbReference>
<dbReference type="InterPro" id="IPR028973">
    <property type="entry name" value="PhnB-like"/>
</dbReference>
<feature type="domain" description="PhnB-like" evidence="1">
    <location>
        <begin position="3"/>
        <end position="49"/>
    </location>
</feature>
<dbReference type="Proteomes" id="UP000012153">
    <property type="component" value="Unassembled WGS sequence"/>
</dbReference>
<evidence type="ECO:0000313" key="3">
    <source>
        <dbReference type="Proteomes" id="UP000012153"/>
    </source>
</evidence>
<sequence>MEHTFTFSEVYSFFIKCDIQAEIDEYSEKLFFQEEKQKYGWVKNKFGVS</sequence>
<evidence type="ECO:0000259" key="1">
    <source>
        <dbReference type="Pfam" id="PF06983"/>
    </source>
</evidence>
<keyword evidence="2" id="KW-0808">Transferase</keyword>